<comment type="caution">
    <text evidence="2">The sequence shown here is derived from an EMBL/GenBank/DDBJ whole genome shotgun (WGS) entry which is preliminary data.</text>
</comment>
<evidence type="ECO:0000256" key="1">
    <source>
        <dbReference type="SAM" id="Phobius"/>
    </source>
</evidence>
<dbReference type="EMBL" id="MU150243">
    <property type="protein sequence ID" value="KAF9466175.1"/>
    <property type="molecule type" value="Genomic_DNA"/>
</dbReference>
<sequence>MRPILHAWRRVTAYAALLVMICEISIWMRGYIQFLAEATKELRDSSKCRSLSLPSIRHFYSVAMSRL</sequence>
<organism evidence="2 3">
    <name type="scientific">Collybia nuda</name>
    <dbReference type="NCBI Taxonomy" id="64659"/>
    <lineage>
        <taxon>Eukaryota</taxon>
        <taxon>Fungi</taxon>
        <taxon>Dikarya</taxon>
        <taxon>Basidiomycota</taxon>
        <taxon>Agaricomycotina</taxon>
        <taxon>Agaricomycetes</taxon>
        <taxon>Agaricomycetidae</taxon>
        <taxon>Agaricales</taxon>
        <taxon>Tricholomatineae</taxon>
        <taxon>Clitocybaceae</taxon>
        <taxon>Collybia</taxon>
    </lineage>
</organism>
<name>A0A9P5YEG7_9AGAR</name>
<evidence type="ECO:0000313" key="2">
    <source>
        <dbReference type="EMBL" id="KAF9466175.1"/>
    </source>
</evidence>
<keyword evidence="1" id="KW-1133">Transmembrane helix</keyword>
<gene>
    <name evidence="2" type="ORF">BDZ94DRAFT_1252278</name>
</gene>
<reference evidence="2" key="1">
    <citation type="submission" date="2020-11" db="EMBL/GenBank/DDBJ databases">
        <authorList>
            <consortium name="DOE Joint Genome Institute"/>
            <person name="Ahrendt S."/>
            <person name="Riley R."/>
            <person name="Andreopoulos W."/>
            <person name="Labutti K."/>
            <person name="Pangilinan J."/>
            <person name="Ruiz-Duenas F.J."/>
            <person name="Barrasa J.M."/>
            <person name="Sanchez-Garcia M."/>
            <person name="Camarero S."/>
            <person name="Miyauchi S."/>
            <person name="Serrano A."/>
            <person name="Linde D."/>
            <person name="Babiker R."/>
            <person name="Drula E."/>
            <person name="Ayuso-Fernandez I."/>
            <person name="Pacheco R."/>
            <person name="Padilla G."/>
            <person name="Ferreira P."/>
            <person name="Barriuso J."/>
            <person name="Kellner H."/>
            <person name="Castanera R."/>
            <person name="Alfaro M."/>
            <person name="Ramirez L."/>
            <person name="Pisabarro A.G."/>
            <person name="Kuo A."/>
            <person name="Tritt A."/>
            <person name="Lipzen A."/>
            <person name="He G."/>
            <person name="Yan M."/>
            <person name="Ng V."/>
            <person name="Cullen D."/>
            <person name="Martin F."/>
            <person name="Rosso M.-N."/>
            <person name="Henrissat B."/>
            <person name="Hibbett D."/>
            <person name="Martinez A.T."/>
            <person name="Grigoriev I.V."/>
        </authorList>
    </citation>
    <scope>NUCLEOTIDE SEQUENCE</scope>
    <source>
        <strain evidence="2">CBS 247.69</strain>
    </source>
</reference>
<dbReference type="Proteomes" id="UP000807353">
    <property type="component" value="Unassembled WGS sequence"/>
</dbReference>
<accession>A0A9P5YEG7</accession>
<feature type="transmembrane region" description="Helical" evidence="1">
    <location>
        <begin position="12"/>
        <end position="32"/>
    </location>
</feature>
<keyword evidence="1" id="KW-0472">Membrane</keyword>
<proteinExistence type="predicted"/>
<dbReference type="AlphaFoldDB" id="A0A9P5YEG7"/>
<evidence type="ECO:0000313" key="3">
    <source>
        <dbReference type="Proteomes" id="UP000807353"/>
    </source>
</evidence>
<keyword evidence="1" id="KW-0812">Transmembrane</keyword>
<protein>
    <submittedName>
        <fullName evidence="2">Uncharacterized protein</fullName>
    </submittedName>
</protein>
<keyword evidence="3" id="KW-1185">Reference proteome</keyword>